<dbReference type="PRINTS" id="PR01590">
    <property type="entry name" value="HTHFIS"/>
</dbReference>
<keyword evidence="5" id="KW-0804">Transcription</keyword>
<keyword evidence="8" id="KW-1185">Reference proteome</keyword>
<dbReference type="GO" id="GO:0006355">
    <property type="term" value="P:regulation of DNA-templated transcription"/>
    <property type="evidence" value="ECO:0007669"/>
    <property type="project" value="InterPro"/>
</dbReference>
<dbReference type="InterPro" id="IPR027417">
    <property type="entry name" value="P-loop_NTPase"/>
</dbReference>
<proteinExistence type="predicted"/>
<dbReference type="PANTHER" id="PTHR32071:SF81">
    <property type="entry name" value="PROPIONATE CATABOLISM OPERON REGULATORY PROTEIN"/>
    <property type="match status" value="1"/>
</dbReference>
<dbReference type="InterPro" id="IPR025662">
    <property type="entry name" value="Sigma_54_int_dom_ATP-bd_1"/>
</dbReference>
<dbReference type="FunFam" id="3.40.50.300:FF:000006">
    <property type="entry name" value="DNA-binding transcriptional regulator NtrC"/>
    <property type="match status" value="1"/>
</dbReference>
<dbReference type="InterPro" id="IPR025943">
    <property type="entry name" value="Sigma_54_int_dom_ATP-bd_2"/>
</dbReference>
<feature type="domain" description="Sigma-54 factor interaction" evidence="6">
    <location>
        <begin position="16"/>
        <end position="253"/>
    </location>
</feature>
<dbReference type="InterPro" id="IPR002197">
    <property type="entry name" value="HTH_Fis"/>
</dbReference>
<name>W4MHP1_9BACT</name>
<dbReference type="Gene3D" id="3.40.50.300">
    <property type="entry name" value="P-loop containing nucleotide triphosphate hydrolases"/>
    <property type="match status" value="1"/>
</dbReference>
<keyword evidence="4" id="KW-0238">DNA-binding</keyword>
<organism evidence="7 8">
    <name type="scientific">Candidatus Entotheonella gemina</name>
    <dbReference type="NCBI Taxonomy" id="1429439"/>
    <lineage>
        <taxon>Bacteria</taxon>
        <taxon>Pseudomonadati</taxon>
        <taxon>Nitrospinota/Tectimicrobiota group</taxon>
        <taxon>Candidatus Tectimicrobiota</taxon>
        <taxon>Candidatus Entotheonellia</taxon>
        <taxon>Candidatus Entotheonellales</taxon>
        <taxon>Candidatus Entotheonellaceae</taxon>
        <taxon>Candidatus Entotheonella</taxon>
    </lineage>
</organism>
<dbReference type="InterPro" id="IPR025944">
    <property type="entry name" value="Sigma_54_int_dom_CS"/>
</dbReference>
<comment type="caution">
    <text evidence="7">The sequence shown here is derived from an EMBL/GenBank/DDBJ whole genome shotgun (WGS) entry which is preliminary data.</text>
</comment>
<dbReference type="Gene3D" id="1.10.10.60">
    <property type="entry name" value="Homeodomain-like"/>
    <property type="match status" value="1"/>
</dbReference>
<dbReference type="Gene3D" id="1.10.8.60">
    <property type="match status" value="1"/>
</dbReference>
<dbReference type="PROSITE" id="PS50045">
    <property type="entry name" value="SIGMA54_INTERACT_4"/>
    <property type="match status" value="1"/>
</dbReference>
<evidence type="ECO:0000313" key="7">
    <source>
        <dbReference type="EMBL" id="ETX09227.1"/>
    </source>
</evidence>
<dbReference type="InterPro" id="IPR058031">
    <property type="entry name" value="AAA_lid_NorR"/>
</dbReference>
<dbReference type="HOGENOM" id="CLU_810147_0_0_7"/>
<keyword evidence="3" id="KW-0805">Transcription regulation</keyword>
<dbReference type="Pfam" id="PF02954">
    <property type="entry name" value="HTH_8"/>
    <property type="match status" value="1"/>
</dbReference>
<evidence type="ECO:0000256" key="5">
    <source>
        <dbReference type="ARBA" id="ARBA00023163"/>
    </source>
</evidence>
<dbReference type="InterPro" id="IPR002078">
    <property type="entry name" value="Sigma_54_int"/>
</dbReference>
<feature type="non-terminal residue" evidence="7">
    <location>
        <position position="1"/>
    </location>
</feature>
<dbReference type="PROSITE" id="PS00675">
    <property type="entry name" value="SIGMA54_INTERACT_1"/>
    <property type="match status" value="1"/>
</dbReference>
<protein>
    <recommendedName>
        <fullName evidence="6">Sigma-54 factor interaction domain-containing protein</fullName>
    </recommendedName>
</protein>
<dbReference type="GO" id="GO:0043565">
    <property type="term" value="F:sequence-specific DNA binding"/>
    <property type="evidence" value="ECO:0007669"/>
    <property type="project" value="InterPro"/>
</dbReference>
<evidence type="ECO:0000256" key="2">
    <source>
        <dbReference type="ARBA" id="ARBA00022840"/>
    </source>
</evidence>
<dbReference type="EMBL" id="AZHX01000025">
    <property type="protein sequence ID" value="ETX09227.1"/>
    <property type="molecule type" value="Genomic_DNA"/>
</dbReference>
<evidence type="ECO:0000256" key="1">
    <source>
        <dbReference type="ARBA" id="ARBA00022741"/>
    </source>
</evidence>
<dbReference type="InterPro" id="IPR003593">
    <property type="entry name" value="AAA+_ATPase"/>
</dbReference>
<dbReference type="SUPFAM" id="SSF46689">
    <property type="entry name" value="Homeodomain-like"/>
    <property type="match status" value="1"/>
</dbReference>
<dbReference type="InterPro" id="IPR009057">
    <property type="entry name" value="Homeodomain-like_sf"/>
</dbReference>
<evidence type="ECO:0000256" key="3">
    <source>
        <dbReference type="ARBA" id="ARBA00023015"/>
    </source>
</evidence>
<keyword evidence="2" id="KW-0067">ATP-binding</keyword>
<dbReference type="PROSITE" id="PS00676">
    <property type="entry name" value="SIGMA54_INTERACT_2"/>
    <property type="match status" value="1"/>
</dbReference>
<dbReference type="SUPFAM" id="SSF52540">
    <property type="entry name" value="P-loop containing nucleoside triphosphate hydrolases"/>
    <property type="match status" value="1"/>
</dbReference>
<dbReference type="Pfam" id="PF00158">
    <property type="entry name" value="Sigma54_activat"/>
    <property type="match status" value="1"/>
</dbReference>
<dbReference type="CDD" id="cd00009">
    <property type="entry name" value="AAA"/>
    <property type="match status" value="1"/>
</dbReference>
<dbReference type="SMART" id="SM00382">
    <property type="entry name" value="AAA"/>
    <property type="match status" value="1"/>
</dbReference>
<sequence>SYYQERAASAGRLDQLLGESPPMQTLKQQIQHLLEAEQAITGADLPAVLITGETGTGKELVARALHYGGPRQGQPMIDINCASIPAPLLEAELFGYEQGAFTDAKDRKRGLFEAADGGTVFLDEIGDMETALQAKLLRVLEDKVIRRVGGLRDRKIDIRIIAATNQQLEQHVRQGVFRSDLYYRLRVIQFTTPPLRERGSDVLLLAEHFIAQHCRRYDKNPMQLSDAARHALMQHGWPGNVRELRNVLEQAVLLSPHQIMSPTQLPLLGGDTPAWHDMTSEAGQWVLPPQGIVMDEIERNLVHQALDRTQWNVTQAAKLLGISRDMMRYRVEKYQMLNRVQG</sequence>
<gene>
    <name evidence="7" type="ORF">ETSY2_00760</name>
</gene>
<keyword evidence="1" id="KW-0547">Nucleotide-binding</keyword>
<dbReference type="GO" id="GO:0005524">
    <property type="term" value="F:ATP binding"/>
    <property type="evidence" value="ECO:0007669"/>
    <property type="project" value="UniProtKB-KW"/>
</dbReference>
<dbReference type="PANTHER" id="PTHR32071">
    <property type="entry name" value="TRANSCRIPTIONAL REGULATORY PROTEIN"/>
    <property type="match status" value="1"/>
</dbReference>
<evidence type="ECO:0000313" key="8">
    <source>
        <dbReference type="Proteomes" id="UP000019140"/>
    </source>
</evidence>
<evidence type="ECO:0000259" key="6">
    <source>
        <dbReference type="PROSITE" id="PS50045"/>
    </source>
</evidence>
<evidence type="ECO:0000256" key="4">
    <source>
        <dbReference type="ARBA" id="ARBA00023125"/>
    </source>
</evidence>
<dbReference type="Proteomes" id="UP000019140">
    <property type="component" value="Unassembled WGS sequence"/>
</dbReference>
<reference evidence="7 8" key="1">
    <citation type="journal article" date="2014" name="Nature">
        <title>An environmental bacterial taxon with a large and distinct metabolic repertoire.</title>
        <authorList>
            <person name="Wilson M.C."/>
            <person name="Mori T."/>
            <person name="Ruckert C."/>
            <person name="Uria A.R."/>
            <person name="Helf M.J."/>
            <person name="Takada K."/>
            <person name="Gernert C."/>
            <person name="Steffens U.A."/>
            <person name="Heycke N."/>
            <person name="Schmitt S."/>
            <person name="Rinke C."/>
            <person name="Helfrich E.J."/>
            <person name="Brachmann A.O."/>
            <person name="Gurgui C."/>
            <person name="Wakimoto T."/>
            <person name="Kracht M."/>
            <person name="Crusemann M."/>
            <person name="Hentschel U."/>
            <person name="Abe I."/>
            <person name="Matsunaga S."/>
            <person name="Kalinowski J."/>
            <person name="Takeyama H."/>
            <person name="Piel J."/>
        </authorList>
    </citation>
    <scope>NUCLEOTIDE SEQUENCE [LARGE SCALE GENOMIC DNA]</scope>
    <source>
        <strain evidence="8">TSY2</strain>
    </source>
</reference>
<dbReference type="PROSITE" id="PS00688">
    <property type="entry name" value="SIGMA54_INTERACT_3"/>
    <property type="match status" value="1"/>
</dbReference>
<dbReference type="AlphaFoldDB" id="W4MHP1"/>
<accession>W4MHP1</accession>
<dbReference type="Pfam" id="PF25601">
    <property type="entry name" value="AAA_lid_14"/>
    <property type="match status" value="1"/>
</dbReference>